<dbReference type="AlphaFoldDB" id="A0A0M8MTG6"/>
<proteinExistence type="predicted"/>
<organism evidence="2 3">
    <name type="scientific">Malassezia pachydermatis</name>
    <dbReference type="NCBI Taxonomy" id="77020"/>
    <lineage>
        <taxon>Eukaryota</taxon>
        <taxon>Fungi</taxon>
        <taxon>Dikarya</taxon>
        <taxon>Basidiomycota</taxon>
        <taxon>Ustilaginomycotina</taxon>
        <taxon>Malasseziomycetes</taxon>
        <taxon>Malasseziales</taxon>
        <taxon>Malasseziaceae</taxon>
        <taxon>Malassezia</taxon>
    </lineage>
</organism>
<dbReference type="GeneID" id="28729467"/>
<evidence type="ECO:0000313" key="3">
    <source>
        <dbReference type="Proteomes" id="UP000037751"/>
    </source>
</evidence>
<dbReference type="Proteomes" id="UP000037751">
    <property type="component" value="Unassembled WGS sequence"/>
</dbReference>
<gene>
    <name evidence="2" type="ORF">Malapachy_3113</name>
</gene>
<keyword evidence="3" id="KW-1185">Reference proteome</keyword>
<dbReference type="VEuPathDB" id="FungiDB:Malapachy_3113"/>
<name>A0A0M8MTG6_9BASI</name>
<reference evidence="2 3" key="1">
    <citation type="submission" date="2015-07" db="EMBL/GenBank/DDBJ databases">
        <title>Draft Genome Sequence of Malassezia furfur CBS1878 and Malassezia pachydermatis CBS1879.</title>
        <authorList>
            <person name="Triana S."/>
            <person name="Ohm R."/>
            <person name="Gonzalez A."/>
            <person name="DeCock H."/>
            <person name="Restrepo S."/>
            <person name="Celis A."/>
        </authorList>
    </citation>
    <scope>NUCLEOTIDE SEQUENCE [LARGE SCALE GENOMIC DNA]</scope>
    <source>
        <strain evidence="2 3">CBS 1879</strain>
    </source>
</reference>
<dbReference type="RefSeq" id="XP_017994039.1">
    <property type="nucleotide sequence ID" value="XM_018137591.1"/>
</dbReference>
<comment type="caution">
    <text evidence="2">The sequence shown here is derived from an EMBL/GenBank/DDBJ whole genome shotgun (WGS) entry which is preliminary data.</text>
</comment>
<dbReference type="EMBL" id="LGAV01000001">
    <property type="protein sequence ID" value="KOS16407.1"/>
    <property type="molecule type" value="Genomic_DNA"/>
</dbReference>
<dbReference type="OrthoDB" id="2554293at2759"/>
<protein>
    <submittedName>
        <fullName evidence="2">Uncharacterized protein</fullName>
    </submittedName>
</protein>
<accession>A0A0M8MTG6</accession>
<feature type="region of interest" description="Disordered" evidence="1">
    <location>
        <begin position="1"/>
        <end position="22"/>
    </location>
</feature>
<evidence type="ECO:0000313" key="2">
    <source>
        <dbReference type="EMBL" id="KOS16407.1"/>
    </source>
</evidence>
<sequence>MASGCAPEDDEDDHVVHPYTPGASPDDAATWLPAITARTQALRKELDTMYAPSHEMDELLWHDLVMMYMHAAEQLSLLDAVRVYLDLASLAPPAMPVAKARDVGLHLLMQLEALPDRSHMRAMWKALCKVGDPTPSDTTPLTRRLILSNRLGEAMRILQWHIQQHWLRQAPAPSRAVMHTLMIQMRTVERVLRLRTPPSPGRFGASRALYTDYCYALVALGSLLRENYLPLVPAHKEDITWLIQLLAHFPALEYHAPHAAQAAQEIRHVLPVWIEQLPCGRTPQPDFFTPPPQRTRRSDRATYFVPVLSERSYNALLQYTLQHTDNPQACWRVLEHMTRERSPPLKPGPVTVNILVRQAARRRWPALGSYALALQRADPSAVALPALPAPTASIREAEPLYLLASVDEALRDHDTYRLVALLQHIRHSQLRSPQQPHGIRATSVLLRVYPELRRKRTWPSAPIAHHPHVYVASLQLAAAAGHINMAMRIWRLLKQMCIAHRQPVPTQAMVEVLRLLVRVGRRRRWVYARHEHERDSYKTQACMIALQEYAWLLHHWSSLGTPPEVDVYVALLRLLRRIGDQDAAYARVVDDIYALGLASIPRLQQALSTSAPRSFPDTHT</sequence>
<evidence type="ECO:0000256" key="1">
    <source>
        <dbReference type="SAM" id="MobiDB-lite"/>
    </source>
</evidence>
<dbReference type="STRING" id="77020.A0A0M8MTG6"/>